<evidence type="ECO:0000313" key="2">
    <source>
        <dbReference type="EMBL" id="EGG42265.1"/>
    </source>
</evidence>
<evidence type="ECO:0000256" key="1">
    <source>
        <dbReference type="SAM" id="Coils"/>
    </source>
</evidence>
<keyword evidence="1" id="KW-0175">Coiled coil</keyword>
<name>F3KK98_9ARCH</name>
<protein>
    <submittedName>
        <fullName evidence="2">Uncharacterized protein</fullName>
    </submittedName>
</protein>
<gene>
    <name evidence="2" type="ORF">Nlim_0911</name>
</gene>
<accession>F3KK98</accession>
<sequence>MMSGYAMNDVFADIIPPKKQTALGISSDDISCETGTYKVIRDRTNTPACVKISHVIKFVTSGWAKPIDQKTLESQIKQDASSFGTINKLYTEPVKTQYGKVFTGGAPSGYNFGFEVCASFLRIYVPDVLIKSDSETQRYEIPQNVDPNTCVLSTTFIKAADPNSITVKLLNKGDISKLMSDSEAKIASLQQELDIAKKALGDKSSPDISQSSKIIELRKQINSEKEDLYRLYFTIYAEPKEKYDIQKLTFTGTPIIGESSKIIAVKKSLSAENTFDVVFEACAGEKQVSLPVVKISSDIESTSVKIGDKISPNTCQMTSTKIAANNPDTIKVDAAGNADSNKIPDIENQLIQLQKQLNDERNTIRSLIHDTKKSDYNEQLEMHSAKIIELRGQISLLKEQYNQILYRAFRQ</sequence>
<reference evidence="2" key="1">
    <citation type="journal article" date="2011" name="PLoS ONE">
        <title>Genome of a low-salinity ammonia-oxidizing archaeon determined by single-cell and metagenomic analysis.</title>
        <authorList>
            <person name="Blainey P.C."/>
            <person name="Mosier A.C."/>
            <person name="Potanina A."/>
            <person name="Francis C.A."/>
            <person name="Quake S.R."/>
        </authorList>
    </citation>
    <scope>NUCLEOTIDE SEQUENCE [LARGE SCALE GENOMIC DNA]</scope>
    <source>
        <strain evidence="2">SFB1</strain>
    </source>
</reference>
<dbReference type="HOGENOM" id="CLU_632548_0_0_2"/>
<dbReference type="EMBL" id="AEGP01000033">
    <property type="protein sequence ID" value="EGG42265.1"/>
    <property type="molecule type" value="Genomic_DNA"/>
</dbReference>
<comment type="caution">
    <text evidence="2">The sequence shown here is derived from an EMBL/GenBank/DDBJ whole genome shotgun (WGS) entry which is preliminary data.</text>
</comment>
<proteinExistence type="predicted"/>
<dbReference type="STRING" id="886738.Nlim_0911"/>
<feature type="coiled-coil region" evidence="1">
    <location>
        <begin position="343"/>
        <end position="400"/>
    </location>
</feature>
<dbReference type="Proteomes" id="UP000004348">
    <property type="component" value="Chromosome"/>
</dbReference>
<dbReference type="AlphaFoldDB" id="F3KK98"/>
<organism evidence="2">
    <name type="scientific">Candidatus Nitrosarchaeum limnium SFB1</name>
    <dbReference type="NCBI Taxonomy" id="886738"/>
    <lineage>
        <taxon>Archaea</taxon>
        <taxon>Nitrososphaerota</taxon>
        <taxon>Nitrososphaeria</taxon>
        <taxon>Nitrosopumilales</taxon>
        <taxon>Nitrosopumilaceae</taxon>
        <taxon>Nitrosarchaeum</taxon>
    </lineage>
</organism>